<evidence type="ECO:0000313" key="1">
    <source>
        <dbReference type="EnsemblPlants" id="cds.evm.model.04.1783"/>
    </source>
</evidence>
<accession>A0A803PEJ6</accession>
<dbReference type="AlphaFoldDB" id="A0A803PEJ6"/>
<dbReference type="EMBL" id="UZAU01000400">
    <property type="status" value="NOT_ANNOTATED_CDS"/>
    <property type="molecule type" value="Genomic_DNA"/>
</dbReference>
<protein>
    <submittedName>
        <fullName evidence="1">Uncharacterized protein</fullName>
    </submittedName>
</protein>
<name>A0A803PEJ6_CANSA</name>
<dbReference type="EnsemblPlants" id="evm.model.04.1783">
    <property type="protein sequence ID" value="cds.evm.model.04.1783"/>
    <property type="gene ID" value="evm.TU.04.1783"/>
</dbReference>
<reference evidence="1" key="1">
    <citation type="submission" date="2018-11" db="EMBL/GenBank/DDBJ databases">
        <authorList>
            <person name="Grassa J C."/>
        </authorList>
    </citation>
    <scope>NUCLEOTIDE SEQUENCE [LARGE SCALE GENOMIC DNA]</scope>
</reference>
<dbReference type="Gramene" id="evm.model.04.1783">
    <property type="protein sequence ID" value="cds.evm.model.04.1783"/>
    <property type="gene ID" value="evm.TU.04.1783"/>
</dbReference>
<reference evidence="1" key="2">
    <citation type="submission" date="2021-03" db="UniProtKB">
        <authorList>
            <consortium name="EnsemblPlants"/>
        </authorList>
    </citation>
    <scope>IDENTIFICATION</scope>
</reference>
<proteinExistence type="predicted"/>
<keyword evidence="2" id="KW-1185">Reference proteome</keyword>
<sequence>MEEAKDIWQCLEKLCNWWGHHSNKLKTSIFFSNNISDEMKRDMEQLHGWKLKSLSKAGRATLIKSVGLSLSAYAMQTIKLSKKLAAKIDGMDPWVIHGRDFYPHPINGGPEGLEKVADLLTYNDNWDVPKLQNLFNLETTNSIIKGGRLGGQGSDKWIWTKEPNGLFSTKSAYLAQALGRAPPSNVAPALWNKL</sequence>
<organism evidence="1 2">
    <name type="scientific">Cannabis sativa</name>
    <name type="common">Hemp</name>
    <name type="synonym">Marijuana</name>
    <dbReference type="NCBI Taxonomy" id="3483"/>
    <lineage>
        <taxon>Eukaryota</taxon>
        <taxon>Viridiplantae</taxon>
        <taxon>Streptophyta</taxon>
        <taxon>Embryophyta</taxon>
        <taxon>Tracheophyta</taxon>
        <taxon>Spermatophyta</taxon>
        <taxon>Magnoliopsida</taxon>
        <taxon>eudicotyledons</taxon>
        <taxon>Gunneridae</taxon>
        <taxon>Pentapetalae</taxon>
        <taxon>rosids</taxon>
        <taxon>fabids</taxon>
        <taxon>Rosales</taxon>
        <taxon>Cannabaceae</taxon>
        <taxon>Cannabis</taxon>
    </lineage>
</organism>
<dbReference type="Proteomes" id="UP000596661">
    <property type="component" value="Chromosome 4"/>
</dbReference>
<evidence type="ECO:0000313" key="2">
    <source>
        <dbReference type="Proteomes" id="UP000596661"/>
    </source>
</evidence>